<organism evidence="2 3">
    <name type="scientific">Coprinopsis marcescibilis</name>
    <name type="common">Agaric fungus</name>
    <name type="synonym">Psathyrella marcescibilis</name>
    <dbReference type="NCBI Taxonomy" id="230819"/>
    <lineage>
        <taxon>Eukaryota</taxon>
        <taxon>Fungi</taxon>
        <taxon>Dikarya</taxon>
        <taxon>Basidiomycota</taxon>
        <taxon>Agaricomycotina</taxon>
        <taxon>Agaricomycetes</taxon>
        <taxon>Agaricomycetidae</taxon>
        <taxon>Agaricales</taxon>
        <taxon>Agaricineae</taxon>
        <taxon>Psathyrellaceae</taxon>
        <taxon>Coprinopsis</taxon>
    </lineage>
</organism>
<proteinExistence type="predicted"/>
<feature type="compositionally biased region" description="Polar residues" evidence="1">
    <location>
        <begin position="143"/>
        <end position="154"/>
    </location>
</feature>
<keyword evidence="3" id="KW-1185">Reference proteome</keyword>
<feature type="region of interest" description="Disordered" evidence="1">
    <location>
        <begin position="127"/>
        <end position="158"/>
    </location>
</feature>
<reference evidence="2 3" key="1">
    <citation type="journal article" date="2019" name="Nat. Ecol. Evol.">
        <title>Megaphylogeny resolves global patterns of mushroom evolution.</title>
        <authorList>
            <person name="Varga T."/>
            <person name="Krizsan K."/>
            <person name="Foldi C."/>
            <person name="Dima B."/>
            <person name="Sanchez-Garcia M."/>
            <person name="Sanchez-Ramirez S."/>
            <person name="Szollosi G.J."/>
            <person name="Szarkandi J.G."/>
            <person name="Papp V."/>
            <person name="Albert L."/>
            <person name="Andreopoulos W."/>
            <person name="Angelini C."/>
            <person name="Antonin V."/>
            <person name="Barry K.W."/>
            <person name="Bougher N.L."/>
            <person name="Buchanan P."/>
            <person name="Buyck B."/>
            <person name="Bense V."/>
            <person name="Catcheside P."/>
            <person name="Chovatia M."/>
            <person name="Cooper J."/>
            <person name="Damon W."/>
            <person name="Desjardin D."/>
            <person name="Finy P."/>
            <person name="Geml J."/>
            <person name="Haridas S."/>
            <person name="Hughes K."/>
            <person name="Justo A."/>
            <person name="Karasinski D."/>
            <person name="Kautmanova I."/>
            <person name="Kiss B."/>
            <person name="Kocsube S."/>
            <person name="Kotiranta H."/>
            <person name="LaButti K.M."/>
            <person name="Lechner B.E."/>
            <person name="Liimatainen K."/>
            <person name="Lipzen A."/>
            <person name="Lukacs Z."/>
            <person name="Mihaltcheva S."/>
            <person name="Morgado L.N."/>
            <person name="Niskanen T."/>
            <person name="Noordeloos M.E."/>
            <person name="Ohm R.A."/>
            <person name="Ortiz-Santana B."/>
            <person name="Ovrebo C."/>
            <person name="Racz N."/>
            <person name="Riley R."/>
            <person name="Savchenko A."/>
            <person name="Shiryaev A."/>
            <person name="Soop K."/>
            <person name="Spirin V."/>
            <person name="Szebenyi C."/>
            <person name="Tomsovsky M."/>
            <person name="Tulloss R.E."/>
            <person name="Uehling J."/>
            <person name="Grigoriev I.V."/>
            <person name="Vagvolgyi C."/>
            <person name="Papp T."/>
            <person name="Martin F.M."/>
            <person name="Miettinen O."/>
            <person name="Hibbett D.S."/>
            <person name="Nagy L.G."/>
        </authorList>
    </citation>
    <scope>NUCLEOTIDE SEQUENCE [LARGE SCALE GENOMIC DNA]</scope>
    <source>
        <strain evidence="2 3">CBS 121175</strain>
    </source>
</reference>
<accession>A0A5C3KF85</accession>
<sequence length="171" mass="17915">MDKDIGLEGWPFSNAASGGKMYIHSCVSGQDGIASFPLPFHATATNLSSCAPSLPEIGPLPVFSGKPCGIVVSLGATAPTIAKFPLPPVLDLGDVGNSRQSLASSPAPRDGGSYSYLQMRNIGTPPAACEAEDEQDQECERYNPQNGDPYNGSSWDRRGQRLGWCGEGGVV</sequence>
<dbReference type="EMBL" id="ML210405">
    <property type="protein sequence ID" value="TFK18395.1"/>
    <property type="molecule type" value="Genomic_DNA"/>
</dbReference>
<evidence type="ECO:0000313" key="2">
    <source>
        <dbReference type="EMBL" id="TFK18395.1"/>
    </source>
</evidence>
<protein>
    <submittedName>
        <fullName evidence="2">Uncharacterized protein</fullName>
    </submittedName>
</protein>
<gene>
    <name evidence="2" type="ORF">FA15DRAFT_660712</name>
</gene>
<dbReference type="Proteomes" id="UP000307440">
    <property type="component" value="Unassembled WGS sequence"/>
</dbReference>
<name>A0A5C3KF85_COPMA</name>
<evidence type="ECO:0000313" key="3">
    <source>
        <dbReference type="Proteomes" id="UP000307440"/>
    </source>
</evidence>
<evidence type="ECO:0000256" key="1">
    <source>
        <dbReference type="SAM" id="MobiDB-lite"/>
    </source>
</evidence>
<dbReference type="AlphaFoldDB" id="A0A5C3KF85"/>